<dbReference type="Gene3D" id="2.40.10.270">
    <property type="entry name" value="Bacteriophage SPP1 head-tail adaptor protein"/>
    <property type="match status" value="1"/>
</dbReference>
<dbReference type="NCBIfam" id="TIGR01563">
    <property type="entry name" value="gp16_SPP1"/>
    <property type="match status" value="1"/>
</dbReference>
<evidence type="ECO:0000313" key="1">
    <source>
        <dbReference type="EMBL" id="VAV91022.1"/>
    </source>
</evidence>
<proteinExistence type="predicted"/>
<dbReference type="Pfam" id="PF05521">
    <property type="entry name" value="Phage_HCP"/>
    <property type="match status" value="1"/>
</dbReference>
<evidence type="ECO:0008006" key="2">
    <source>
        <dbReference type="Google" id="ProtNLM"/>
    </source>
</evidence>
<gene>
    <name evidence="1" type="ORF">MNBD_ALPHA01-97</name>
</gene>
<dbReference type="InterPro" id="IPR008767">
    <property type="entry name" value="Phage_SPP1_head-tail_adaptor"/>
</dbReference>
<accession>A0A3B0RGM5</accession>
<sequence>MAGNMHQKIICRRQVLAPATTGQQQESWQEIATVWAAVTALSGDIKLTAGQKYIATNYKIRTRYQDQLLATRTILWRGQVYRVVSLLNPDNRKRILEMQVVEDRP</sequence>
<organism evidence="1">
    <name type="scientific">hydrothermal vent metagenome</name>
    <dbReference type="NCBI Taxonomy" id="652676"/>
    <lineage>
        <taxon>unclassified sequences</taxon>
        <taxon>metagenomes</taxon>
        <taxon>ecological metagenomes</taxon>
    </lineage>
</organism>
<reference evidence="1" key="1">
    <citation type="submission" date="2018-06" db="EMBL/GenBank/DDBJ databases">
        <authorList>
            <person name="Zhirakovskaya E."/>
        </authorList>
    </citation>
    <scope>NUCLEOTIDE SEQUENCE</scope>
</reference>
<name>A0A3B0RGM5_9ZZZZ</name>
<dbReference type="EMBL" id="UOEJ01000017">
    <property type="protein sequence ID" value="VAV91022.1"/>
    <property type="molecule type" value="Genomic_DNA"/>
</dbReference>
<dbReference type="AlphaFoldDB" id="A0A3B0RGM5"/>
<protein>
    <recommendedName>
        <fullName evidence="2">Phage head-tail adaptor</fullName>
    </recommendedName>
</protein>
<dbReference type="InterPro" id="IPR038666">
    <property type="entry name" value="SSP1_head-tail_sf"/>
</dbReference>